<feature type="signal peptide" evidence="1">
    <location>
        <begin position="1"/>
        <end position="20"/>
    </location>
</feature>
<evidence type="ECO:0000313" key="3">
    <source>
        <dbReference type="Proteomes" id="UP001338309"/>
    </source>
</evidence>
<gene>
    <name evidence="2" type="ORF">Aconfl_21240</name>
</gene>
<accession>A0ABQ6PNC6</accession>
<reference evidence="2 3" key="1">
    <citation type="submission" date="2023-08" db="EMBL/GenBank/DDBJ databases">
        <title>Draft genome sequence of Algoriphagus confluentis.</title>
        <authorList>
            <person name="Takatani N."/>
            <person name="Hosokawa M."/>
            <person name="Sawabe T."/>
        </authorList>
    </citation>
    <scope>NUCLEOTIDE SEQUENCE [LARGE SCALE GENOMIC DNA]</scope>
    <source>
        <strain evidence="2 3">NBRC 111222</strain>
    </source>
</reference>
<proteinExistence type="predicted"/>
<feature type="chain" id="PRO_5046893898" evidence="1">
    <location>
        <begin position="21"/>
        <end position="379"/>
    </location>
</feature>
<dbReference type="Gene3D" id="2.40.160.50">
    <property type="entry name" value="membrane protein fhac: a member of the omp85/tpsb transporter family"/>
    <property type="match status" value="1"/>
</dbReference>
<evidence type="ECO:0000256" key="1">
    <source>
        <dbReference type="SAM" id="SignalP"/>
    </source>
</evidence>
<dbReference type="EMBL" id="BTPD01000006">
    <property type="protein sequence ID" value="GMQ29481.1"/>
    <property type="molecule type" value="Genomic_DNA"/>
</dbReference>
<keyword evidence="1" id="KW-0732">Signal</keyword>
<keyword evidence="3" id="KW-1185">Reference proteome</keyword>
<dbReference type="Proteomes" id="UP001338309">
    <property type="component" value="Unassembled WGS sequence"/>
</dbReference>
<organism evidence="2 3">
    <name type="scientific">Algoriphagus confluentis</name>
    <dbReference type="NCBI Taxonomy" id="1697556"/>
    <lineage>
        <taxon>Bacteria</taxon>
        <taxon>Pseudomonadati</taxon>
        <taxon>Bacteroidota</taxon>
        <taxon>Cytophagia</taxon>
        <taxon>Cytophagales</taxon>
        <taxon>Cyclobacteriaceae</taxon>
        <taxon>Algoriphagus</taxon>
    </lineage>
</organism>
<sequence length="379" mass="42807">MKRLFTLLILACLTCSLVFSQQKLEKISMRDTLDNQFDFSNFLINANGFIPLPQLITEPALGGIGLALAPVFIQPNKYPNPQGYTQPNITAVAGMYTANKSWFVGGFRSGAITKHQMKYRVFAGYGSINLDLYRELPIVGESQFPFNFKTGLVSGTLLKEIQKSNVFVGVQYTLLDTEVSPEFLMTGDELPNFIQEKSLNTLQSLPGVLVEIDKRDNIFTPNSGAFFHADFKVSADWTGSDFTYQTLRIFLFKYFQFKENWVGGFRLETQQQFGNAPFFLEPGLNMRGVPLGRYQGTATYLLETEQRLDLSLRWSVLGFVGAAKAIPEDKTFGNADWVNNYGVGFRYLAARLFKLRMGVDLAWSQESFGYYIVFGSAWR</sequence>
<protein>
    <submittedName>
        <fullName evidence="2">BamA/TamA family outer membrane protein</fullName>
    </submittedName>
</protein>
<name>A0ABQ6PNC6_9BACT</name>
<evidence type="ECO:0000313" key="2">
    <source>
        <dbReference type="EMBL" id="GMQ29481.1"/>
    </source>
</evidence>
<comment type="caution">
    <text evidence="2">The sequence shown here is derived from an EMBL/GenBank/DDBJ whole genome shotgun (WGS) entry which is preliminary data.</text>
</comment>